<dbReference type="PROSITE" id="PS00409">
    <property type="entry name" value="PROKAR_NTER_METHYL"/>
    <property type="match status" value="1"/>
</dbReference>
<protein>
    <submittedName>
        <fullName evidence="3">Prepilin-type N-terminal cleavage/methylation domain-containing protein</fullName>
    </submittedName>
</protein>
<keyword evidence="2" id="KW-0472">Membrane</keyword>
<keyword evidence="4" id="KW-1185">Reference proteome</keyword>
<dbReference type="KEGG" id="erz:ER308_19385"/>
<organism evidence="3 4">
    <name type="scientific">Egibacter rhizosphaerae</name>
    <dbReference type="NCBI Taxonomy" id="1670831"/>
    <lineage>
        <taxon>Bacteria</taxon>
        <taxon>Bacillati</taxon>
        <taxon>Actinomycetota</taxon>
        <taxon>Nitriliruptoria</taxon>
        <taxon>Egibacterales</taxon>
        <taxon>Egibacteraceae</taxon>
        <taxon>Egibacter</taxon>
    </lineage>
</organism>
<feature type="transmembrane region" description="Helical" evidence="2">
    <location>
        <begin position="12"/>
        <end position="35"/>
    </location>
</feature>
<keyword evidence="2" id="KW-1133">Transmembrane helix</keyword>
<dbReference type="Pfam" id="PF07963">
    <property type="entry name" value="N_methyl"/>
    <property type="match status" value="1"/>
</dbReference>
<dbReference type="NCBIfam" id="TIGR02532">
    <property type="entry name" value="IV_pilin_GFxxxE"/>
    <property type="match status" value="1"/>
</dbReference>
<dbReference type="InterPro" id="IPR012902">
    <property type="entry name" value="N_methyl_site"/>
</dbReference>
<dbReference type="AlphaFoldDB" id="A0A411YLN8"/>
<dbReference type="SUPFAM" id="SSF54523">
    <property type="entry name" value="Pili subunits"/>
    <property type="match status" value="1"/>
</dbReference>
<gene>
    <name evidence="3" type="ORF">ER308_19385</name>
</gene>
<accession>A0A411YLN8</accession>
<proteinExistence type="predicted"/>
<sequence length="148" mass="15416">MVAVEQRDEGFSLIELVVVVVIIGILAAIAIPVFVSQRDAAREGQVEADVRSSAMAVFSLQDVSGELPPDGGPDALTFVDDDAPSEDPPVLRVSNGTVDDDGDGGLEYVVTGEEFCLAGWHAELDTGDPVAQWESGTGALVEDPDGCS</sequence>
<keyword evidence="2" id="KW-0812">Transmembrane</keyword>
<evidence type="ECO:0000313" key="4">
    <source>
        <dbReference type="Proteomes" id="UP000291469"/>
    </source>
</evidence>
<dbReference type="PANTHER" id="PTHR30093">
    <property type="entry name" value="GENERAL SECRETION PATHWAY PROTEIN G"/>
    <property type="match status" value="1"/>
</dbReference>
<evidence type="ECO:0000313" key="3">
    <source>
        <dbReference type="EMBL" id="QBI22134.1"/>
    </source>
</evidence>
<dbReference type="Gene3D" id="3.30.700.10">
    <property type="entry name" value="Glycoprotein, Type 4 Pilin"/>
    <property type="match status" value="1"/>
</dbReference>
<reference evidence="3 4" key="1">
    <citation type="submission" date="2019-01" db="EMBL/GenBank/DDBJ databases">
        <title>Egibacter rhizosphaerae EGI 80759T.</title>
        <authorList>
            <person name="Chen D.-D."/>
            <person name="Tian Y."/>
            <person name="Jiao J.-Y."/>
            <person name="Zhang X.-T."/>
            <person name="Zhang Y.-G."/>
            <person name="Zhang Y."/>
            <person name="Xiao M."/>
            <person name="Shu W.-S."/>
            <person name="Li W.-J."/>
        </authorList>
    </citation>
    <scope>NUCLEOTIDE SEQUENCE [LARGE SCALE GENOMIC DNA]</scope>
    <source>
        <strain evidence="3 4">EGI 80759</strain>
    </source>
</reference>
<evidence type="ECO:0000256" key="1">
    <source>
        <dbReference type="SAM" id="MobiDB-lite"/>
    </source>
</evidence>
<dbReference type="EMBL" id="CP036402">
    <property type="protein sequence ID" value="QBI22134.1"/>
    <property type="molecule type" value="Genomic_DNA"/>
</dbReference>
<evidence type="ECO:0000256" key="2">
    <source>
        <dbReference type="SAM" id="Phobius"/>
    </source>
</evidence>
<feature type="region of interest" description="Disordered" evidence="1">
    <location>
        <begin position="69"/>
        <end position="99"/>
    </location>
</feature>
<dbReference type="InterPro" id="IPR045584">
    <property type="entry name" value="Pilin-like"/>
</dbReference>
<name>A0A411YLN8_9ACTN</name>
<dbReference type="Proteomes" id="UP000291469">
    <property type="component" value="Chromosome"/>
</dbReference>